<evidence type="ECO:0000313" key="2">
    <source>
        <dbReference type="EMBL" id="KAL2829185.1"/>
    </source>
</evidence>
<dbReference type="EMBL" id="JBFXLS010000017">
    <property type="protein sequence ID" value="KAL2829185.1"/>
    <property type="molecule type" value="Genomic_DNA"/>
</dbReference>
<sequence>MPTTRSRINRMTESRRTGQTSSPSPSSSHNDTSTTTTPYSQNLEQNLIDHQIYPPLYQGQDNSDDENEPNNIGEIRRRLAATRPSLDPSTFSKAEYHQFRKANWAAKKEADVTASVFPFIEGTNGTTSSSRQQYVSRDTRFTNLAPLTDGTISQAKPDISYGARPEQLDREIRNQLSDRVIPSANDRLSLAPNFRVEVKGPGGAPRVAVRQACYYGALGVRAMDALQSYEPARDQQGSQQQSLGPELRSVSDNNAYAVTATYSSGILNLYTSHSTMSTTTPNQDVSQRRPEYIMTPLRSFALINGVESFCAGAAAYRNARDWTGEVRDGAIARANGRLTEARASRARGRGGEPGLDSVIEQEEEGEAEGEEVDPFSGTRLN</sequence>
<comment type="caution">
    <text evidence="2">The sequence shown here is derived from an EMBL/GenBank/DDBJ whole genome shotgun (WGS) entry which is preliminary data.</text>
</comment>
<accession>A0ABR4IN65</accession>
<dbReference type="Proteomes" id="UP001610335">
    <property type="component" value="Unassembled WGS sequence"/>
</dbReference>
<proteinExistence type="predicted"/>
<evidence type="ECO:0000313" key="3">
    <source>
        <dbReference type="Proteomes" id="UP001610335"/>
    </source>
</evidence>
<reference evidence="2 3" key="1">
    <citation type="submission" date="2024-07" db="EMBL/GenBank/DDBJ databases">
        <title>Section-level genome sequencing and comparative genomics of Aspergillus sections Usti and Cavernicolus.</title>
        <authorList>
            <consortium name="Lawrence Berkeley National Laboratory"/>
            <person name="Nybo J.L."/>
            <person name="Vesth T.C."/>
            <person name="Theobald S."/>
            <person name="Frisvad J.C."/>
            <person name="Larsen T.O."/>
            <person name="Kjaerboelling I."/>
            <person name="Rothschild-Mancinelli K."/>
            <person name="Lyhne E.K."/>
            <person name="Kogle M.E."/>
            <person name="Barry K."/>
            <person name="Clum A."/>
            <person name="Na H."/>
            <person name="Ledsgaard L."/>
            <person name="Lin J."/>
            <person name="Lipzen A."/>
            <person name="Kuo A."/>
            <person name="Riley R."/>
            <person name="Mondo S."/>
            <person name="LaButti K."/>
            <person name="Haridas S."/>
            <person name="Pangalinan J."/>
            <person name="Salamov A.A."/>
            <person name="Simmons B.A."/>
            <person name="Magnuson J.K."/>
            <person name="Chen J."/>
            <person name="Drula E."/>
            <person name="Henrissat B."/>
            <person name="Wiebenga A."/>
            <person name="Lubbers R.J."/>
            <person name="Gomes A.C."/>
            <person name="Makela M.R."/>
            <person name="Stajich J."/>
            <person name="Grigoriev I.V."/>
            <person name="Mortensen U.H."/>
            <person name="De vries R.P."/>
            <person name="Baker S.E."/>
            <person name="Andersen M.R."/>
        </authorList>
    </citation>
    <scope>NUCLEOTIDE SEQUENCE [LARGE SCALE GENOMIC DNA]</scope>
    <source>
        <strain evidence="2 3">CBS 600.67</strain>
    </source>
</reference>
<feature type="region of interest" description="Disordered" evidence="1">
    <location>
        <begin position="1"/>
        <end position="39"/>
    </location>
</feature>
<protein>
    <submittedName>
        <fullName evidence="2">Uncharacterized protein</fullName>
    </submittedName>
</protein>
<gene>
    <name evidence="2" type="ORF">BDW59DRAFT_142261</name>
</gene>
<organism evidence="2 3">
    <name type="scientific">Aspergillus cavernicola</name>
    <dbReference type="NCBI Taxonomy" id="176166"/>
    <lineage>
        <taxon>Eukaryota</taxon>
        <taxon>Fungi</taxon>
        <taxon>Dikarya</taxon>
        <taxon>Ascomycota</taxon>
        <taxon>Pezizomycotina</taxon>
        <taxon>Eurotiomycetes</taxon>
        <taxon>Eurotiomycetidae</taxon>
        <taxon>Eurotiales</taxon>
        <taxon>Aspergillaceae</taxon>
        <taxon>Aspergillus</taxon>
        <taxon>Aspergillus subgen. Nidulantes</taxon>
    </lineage>
</organism>
<feature type="region of interest" description="Disordered" evidence="1">
    <location>
        <begin position="341"/>
        <end position="381"/>
    </location>
</feature>
<name>A0ABR4IN65_9EURO</name>
<evidence type="ECO:0000256" key="1">
    <source>
        <dbReference type="SAM" id="MobiDB-lite"/>
    </source>
</evidence>
<feature type="region of interest" description="Disordered" evidence="1">
    <location>
        <begin position="230"/>
        <end position="249"/>
    </location>
</feature>
<feature type="compositionally biased region" description="Low complexity" evidence="1">
    <location>
        <begin position="20"/>
        <end position="39"/>
    </location>
</feature>
<feature type="compositionally biased region" description="Acidic residues" evidence="1">
    <location>
        <begin position="359"/>
        <end position="373"/>
    </location>
</feature>
<keyword evidence="3" id="KW-1185">Reference proteome</keyword>